<dbReference type="EMBL" id="CATQJL010000112">
    <property type="protein sequence ID" value="CAJ0592799.1"/>
    <property type="molecule type" value="Genomic_DNA"/>
</dbReference>
<gene>
    <name evidence="2" type="ORF">CYNAS_LOCUS4782</name>
</gene>
<dbReference type="SMART" id="SM00225">
    <property type="entry name" value="BTB"/>
    <property type="match status" value="1"/>
</dbReference>
<evidence type="ECO:0000259" key="1">
    <source>
        <dbReference type="PROSITE" id="PS50097"/>
    </source>
</evidence>
<reference evidence="2" key="1">
    <citation type="submission" date="2023-07" db="EMBL/GenBank/DDBJ databases">
        <authorList>
            <consortium name="CYATHOMIX"/>
        </authorList>
    </citation>
    <scope>NUCLEOTIDE SEQUENCE</scope>
    <source>
        <strain evidence="2">N/A</strain>
    </source>
</reference>
<dbReference type="Pfam" id="PF00651">
    <property type="entry name" value="BTB"/>
    <property type="match status" value="1"/>
</dbReference>
<evidence type="ECO:0000313" key="2">
    <source>
        <dbReference type="EMBL" id="CAJ0592799.1"/>
    </source>
</evidence>
<dbReference type="PROSITE" id="PS50097">
    <property type="entry name" value="BTB"/>
    <property type="match status" value="1"/>
</dbReference>
<dbReference type="PANTHER" id="PTHR22744:SF14">
    <property type="entry name" value="BTB DOMAIN-CONTAINING PROTEIN-RELATED"/>
    <property type="match status" value="1"/>
</dbReference>
<dbReference type="PANTHER" id="PTHR22744">
    <property type="entry name" value="HELIX LOOP HELIX PROTEIN 21-RELATED"/>
    <property type="match status" value="1"/>
</dbReference>
<evidence type="ECO:0000313" key="3">
    <source>
        <dbReference type="Proteomes" id="UP001176961"/>
    </source>
</evidence>
<dbReference type="InterPro" id="IPR000210">
    <property type="entry name" value="BTB/POZ_dom"/>
</dbReference>
<protein>
    <recommendedName>
        <fullName evidence="1">BTB domain-containing protein</fullName>
    </recommendedName>
</protein>
<accession>A0AA36DS81</accession>
<name>A0AA36DS81_CYLNA</name>
<dbReference type="CDD" id="cd18186">
    <property type="entry name" value="BTB_POZ_ZBTB_KLHL-like"/>
    <property type="match status" value="1"/>
</dbReference>
<dbReference type="InterPro" id="IPR011333">
    <property type="entry name" value="SKP1/BTB/POZ_sf"/>
</dbReference>
<sequence length="482" mass="53263">MTPFSAISISAAKTLEAFAYQYCKAHSTTLHLLSAGVIKGPQIMSGADDIFGTSYRLTLGNPRSALRTSAATGSTFGSNSNSMSSLTAMQPSAYDPYTGNGSSPSAMSYATGTISPIRDRSRSPAPHVHFADAIETTYGVSSLSSRRSNFTDPPKIRQLFMSSTFVQDVEDTEWTTASTTPKIEASLKVGGVDWVFKVQKRAIEGAPHVGFTLVCGSKLKSALWRIAADAKIIIKKDKEDTKSVDRSYPNNEFTFASKTLADMIPWDEIDTTLACSNKADAKSPVTLNFELQVDITKIYGFRRRARYEYSFDEPSVETDMILMIENREIYVNGTYLAMLSPFFRSLQKSKNASLYGEVASETINDVSADDFLELLHVVYPSAKPVTVDNVELLLKLGDRYNFECVLVKCENFLVTPKADEIDVFTRLEWASQYAMADLQDHCVSKLTNAQAVGAVKKTLLYGSLSHETRKLLLELMLKFNNM</sequence>
<comment type="caution">
    <text evidence="2">The sequence shown here is derived from an EMBL/GenBank/DDBJ whole genome shotgun (WGS) entry which is preliminary data.</text>
</comment>
<dbReference type="Gene3D" id="3.30.710.10">
    <property type="entry name" value="Potassium Channel Kv1.1, Chain A"/>
    <property type="match status" value="1"/>
</dbReference>
<dbReference type="Proteomes" id="UP001176961">
    <property type="component" value="Unassembled WGS sequence"/>
</dbReference>
<proteinExistence type="predicted"/>
<organism evidence="2 3">
    <name type="scientific">Cylicocyclus nassatus</name>
    <name type="common">Nematode worm</name>
    <dbReference type="NCBI Taxonomy" id="53992"/>
    <lineage>
        <taxon>Eukaryota</taxon>
        <taxon>Metazoa</taxon>
        <taxon>Ecdysozoa</taxon>
        <taxon>Nematoda</taxon>
        <taxon>Chromadorea</taxon>
        <taxon>Rhabditida</taxon>
        <taxon>Rhabditina</taxon>
        <taxon>Rhabditomorpha</taxon>
        <taxon>Strongyloidea</taxon>
        <taxon>Strongylidae</taxon>
        <taxon>Cylicocyclus</taxon>
    </lineage>
</organism>
<keyword evidence="3" id="KW-1185">Reference proteome</keyword>
<feature type="domain" description="BTB" evidence="1">
    <location>
        <begin position="318"/>
        <end position="387"/>
    </location>
</feature>
<dbReference type="SUPFAM" id="SSF54695">
    <property type="entry name" value="POZ domain"/>
    <property type="match status" value="1"/>
</dbReference>
<dbReference type="AlphaFoldDB" id="A0AA36DS81"/>